<evidence type="ECO:0000256" key="16">
    <source>
        <dbReference type="ARBA" id="ARBA00023224"/>
    </source>
</evidence>
<dbReference type="InterPro" id="IPR017452">
    <property type="entry name" value="GPCR_Rhodpsn_7TM"/>
</dbReference>
<keyword evidence="8 22" id="KW-1133">Transmembrane helix</keyword>
<dbReference type="Pfam" id="PF00001">
    <property type="entry name" value="7tm_1"/>
    <property type="match status" value="1"/>
</dbReference>
<evidence type="ECO:0000256" key="17">
    <source>
        <dbReference type="ARBA" id="ARBA00023288"/>
    </source>
</evidence>
<evidence type="ECO:0000256" key="4">
    <source>
        <dbReference type="ARBA" id="ARBA00022490"/>
    </source>
</evidence>
<keyword evidence="7 22" id="KW-0812">Transmembrane</keyword>
<evidence type="ECO:0000256" key="3">
    <source>
        <dbReference type="ARBA" id="ARBA00022475"/>
    </source>
</evidence>
<feature type="transmembrane region" description="Helical" evidence="22">
    <location>
        <begin position="110"/>
        <end position="132"/>
    </location>
</feature>
<keyword evidence="10" id="KW-0297">G-protein coupled receptor</keyword>
<dbReference type="GO" id="GO:0009893">
    <property type="term" value="P:positive regulation of metabolic process"/>
    <property type="evidence" value="ECO:0007669"/>
    <property type="project" value="UniProtKB-ARBA"/>
</dbReference>
<dbReference type="PANTHER" id="PTHR24240">
    <property type="entry name" value="OPSIN"/>
    <property type="match status" value="1"/>
</dbReference>
<evidence type="ECO:0000256" key="18">
    <source>
        <dbReference type="ARBA" id="ARBA00062265"/>
    </source>
</evidence>
<proteinExistence type="evidence at transcript level"/>
<evidence type="ECO:0000256" key="19">
    <source>
        <dbReference type="ARBA" id="ARBA00072211"/>
    </source>
</evidence>
<accession>A0A455ZA68</accession>
<keyword evidence="16" id="KW-0807">Transducer</keyword>
<dbReference type="GO" id="GO:0005886">
    <property type="term" value="C:plasma membrane"/>
    <property type="evidence" value="ECO:0007669"/>
    <property type="project" value="UniProtKB-SubCell"/>
</dbReference>
<evidence type="ECO:0000256" key="9">
    <source>
        <dbReference type="ARBA" id="ARBA00022991"/>
    </source>
</evidence>
<feature type="transmembrane region" description="Helical" evidence="22">
    <location>
        <begin position="152"/>
        <end position="172"/>
    </location>
</feature>
<organism evidence="24">
    <name type="scientific">Branchiostoma belcheri</name>
    <name type="common">Amphioxus</name>
    <dbReference type="NCBI Taxonomy" id="7741"/>
    <lineage>
        <taxon>Eukaryota</taxon>
        <taxon>Metazoa</taxon>
        <taxon>Chordata</taxon>
        <taxon>Cephalochordata</taxon>
        <taxon>Leptocardii</taxon>
        <taxon>Amphioxiformes</taxon>
        <taxon>Branchiostomatidae</taxon>
        <taxon>Branchiostoma</taxon>
    </lineage>
</organism>
<dbReference type="PRINTS" id="PR01244">
    <property type="entry name" value="PEROPSIN"/>
</dbReference>
<feature type="transmembrane region" description="Helical" evidence="22">
    <location>
        <begin position="36"/>
        <end position="62"/>
    </location>
</feature>
<evidence type="ECO:0000256" key="7">
    <source>
        <dbReference type="ARBA" id="ARBA00022692"/>
    </source>
</evidence>
<protein>
    <recommendedName>
        <fullName evidence="19">Opsin-3</fullName>
    </recommendedName>
    <alternativeName>
        <fullName evidence="21">Encephalopsin</fullName>
    </alternativeName>
    <alternativeName>
        <fullName evidence="20">Panopsin</fullName>
    </alternativeName>
</protein>
<evidence type="ECO:0000256" key="2">
    <source>
        <dbReference type="ARBA" id="ARBA00004651"/>
    </source>
</evidence>
<keyword evidence="11 22" id="KW-0472">Membrane</keyword>
<evidence type="ECO:0000256" key="12">
    <source>
        <dbReference type="ARBA" id="ARBA00023139"/>
    </source>
</evidence>
<evidence type="ECO:0000256" key="15">
    <source>
        <dbReference type="ARBA" id="ARBA00023180"/>
    </source>
</evidence>
<comment type="subunit">
    <text evidence="18">Interacts with MC1R; the interaction results in a decrease in MC1R-mediated cAMP signaling and ultimately a decrease in melanin production in melanocytes.</text>
</comment>
<evidence type="ECO:0000256" key="11">
    <source>
        <dbReference type="ARBA" id="ARBA00023136"/>
    </source>
</evidence>
<dbReference type="FunFam" id="1.20.1070.10:FF:000225">
    <property type="entry name" value="Opsin 3"/>
    <property type="match status" value="1"/>
</dbReference>
<evidence type="ECO:0000256" key="8">
    <source>
        <dbReference type="ARBA" id="ARBA00022989"/>
    </source>
</evidence>
<keyword evidence="4" id="KW-0963">Cytoplasm</keyword>
<dbReference type="SUPFAM" id="SSF81321">
    <property type="entry name" value="Family A G protein-coupled receptor-like"/>
    <property type="match status" value="1"/>
</dbReference>
<dbReference type="PROSITE" id="PS50262">
    <property type="entry name" value="G_PROTEIN_RECEP_F1_2"/>
    <property type="match status" value="1"/>
</dbReference>
<keyword evidence="12" id="KW-0564">Palmitate</keyword>
<evidence type="ECO:0000256" key="6">
    <source>
        <dbReference type="ARBA" id="ARBA00022606"/>
    </source>
</evidence>
<dbReference type="GO" id="GO:0009881">
    <property type="term" value="F:photoreceptor activity"/>
    <property type="evidence" value="ECO:0007669"/>
    <property type="project" value="UniProtKB-KW"/>
</dbReference>
<keyword evidence="13" id="KW-1015">Disulfide bond</keyword>
<reference evidence="24" key="1">
    <citation type="journal article" date="2018" name="Sci. Rep.">
        <title>The role of transposable elements in functional evolution of amphioxus genome: the case of opsin gene family.</title>
        <authorList>
            <person name="Pantzartzi C.N."/>
            <person name="Pergner J."/>
            <person name="Kozmik Z."/>
        </authorList>
    </citation>
    <scope>NUCLEOTIDE SEQUENCE</scope>
</reference>
<name>A0A455ZA68_BRABE</name>
<evidence type="ECO:0000256" key="10">
    <source>
        <dbReference type="ARBA" id="ARBA00023040"/>
    </source>
</evidence>
<evidence type="ECO:0000256" key="21">
    <source>
        <dbReference type="ARBA" id="ARBA00083377"/>
    </source>
</evidence>
<dbReference type="EMBL" id="BK010228">
    <property type="protein sequence ID" value="DAC74068.1"/>
    <property type="molecule type" value="mRNA"/>
</dbReference>
<keyword evidence="3" id="KW-1003">Cell membrane</keyword>
<feature type="transmembrane region" description="Helical" evidence="22">
    <location>
        <begin position="198"/>
        <end position="221"/>
    </location>
</feature>
<keyword evidence="5" id="KW-0600">Photoreceptor protein</keyword>
<evidence type="ECO:0000313" key="24">
    <source>
        <dbReference type="EMBL" id="DAC74068.1"/>
    </source>
</evidence>
<keyword evidence="6" id="KW-0716">Sensory transduction</keyword>
<feature type="transmembrane region" description="Helical" evidence="22">
    <location>
        <begin position="281"/>
        <end position="306"/>
    </location>
</feature>
<dbReference type="GO" id="GO:0009637">
    <property type="term" value="P:response to blue light"/>
    <property type="evidence" value="ECO:0007669"/>
    <property type="project" value="UniProtKB-ARBA"/>
</dbReference>
<dbReference type="GO" id="GO:0004930">
    <property type="term" value="F:G protein-coupled receptor activity"/>
    <property type="evidence" value="ECO:0007669"/>
    <property type="project" value="UniProtKB-KW"/>
</dbReference>
<keyword evidence="14" id="KW-0675">Receptor</keyword>
<dbReference type="Gene3D" id="1.20.1070.10">
    <property type="entry name" value="Rhodopsin 7-helix transmembrane proteins"/>
    <property type="match status" value="1"/>
</dbReference>
<feature type="domain" description="G-protein coupled receptors family 1 profile" evidence="23">
    <location>
        <begin position="53"/>
        <end position="304"/>
    </location>
</feature>
<dbReference type="InterPro" id="IPR000276">
    <property type="entry name" value="GPCR_Rhodpsn"/>
</dbReference>
<feature type="transmembrane region" description="Helical" evidence="22">
    <location>
        <begin position="248"/>
        <end position="275"/>
    </location>
</feature>
<evidence type="ECO:0000256" key="1">
    <source>
        <dbReference type="ARBA" id="ARBA00004496"/>
    </source>
</evidence>
<dbReference type="PRINTS" id="PR00237">
    <property type="entry name" value="GPCRRHODOPSN"/>
</dbReference>
<evidence type="ECO:0000256" key="22">
    <source>
        <dbReference type="SAM" id="Phobius"/>
    </source>
</evidence>
<keyword evidence="9" id="KW-0157">Chromophore</keyword>
<gene>
    <name evidence="24" type="primary">op4</name>
</gene>
<feature type="transmembrane region" description="Helical" evidence="22">
    <location>
        <begin position="74"/>
        <end position="98"/>
    </location>
</feature>
<dbReference type="GO" id="GO:0005737">
    <property type="term" value="C:cytoplasm"/>
    <property type="evidence" value="ECO:0007669"/>
    <property type="project" value="UniProtKB-SubCell"/>
</dbReference>
<evidence type="ECO:0000256" key="5">
    <source>
        <dbReference type="ARBA" id="ARBA00022543"/>
    </source>
</evidence>
<sequence length="333" mass="36461">MDVNMSGSWNGSGPAVWSVTPRGEADGAPLLPYQGFLAVSAVLGTFGVGGIVSNFTVLLMFWQYPTLRTPFNMLLMNLCLSGLIVSVAGIPFSLASAIHGQWIWGRAGCVYYGFTNSFCGILSMITLTVIAYQRYKITMRPPGAPSLKYPDVTKAIAFIWVYSICWTVPPLFGWSSYQLEGPRIGCSVDWSSGTVNGISYIMAFFLSCLILPLGVIAVCYVRLWQHVHKRAGQQHNKKSVASKAEGRIGLMVVVLITCFLLCWLPYGLVALIVAFGKPQLITPTAAIVCTLMAKSSVMWNPVIYVVMNNQFRRHLLALLRCLRDAETSGPTPV</sequence>
<comment type="subcellular location">
    <subcellularLocation>
        <location evidence="2">Cell membrane</location>
        <topology evidence="2">Multi-pass membrane protein</topology>
    </subcellularLocation>
    <subcellularLocation>
        <location evidence="1">Cytoplasm</location>
    </subcellularLocation>
</comment>
<dbReference type="InterPro" id="IPR050125">
    <property type="entry name" value="GPCR_opsins"/>
</dbReference>
<dbReference type="CDD" id="cd14969">
    <property type="entry name" value="7tmA_Opsins_type2_animals"/>
    <property type="match status" value="1"/>
</dbReference>
<dbReference type="AlphaFoldDB" id="A0A455ZA68"/>
<evidence type="ECO:0000256" key="14">
    <source>
        <dbReference type="ARBA" id="ARBA00023170"/>
    </source>
</evidence>
<evidence type="ECO:0000256" key="20">
    <source>
        <dbReference type="ARBA" id="ARBA00079531"/>
    </source>
</evidence>
<keyword evidence="17" id="KW-0449">Lipoprotein</keyword>
<evidence type="ECO:0000256" key="13">
    <source>
        <dbReference type="ARBA" id="ARBA00023157"/>
    </source>
</evidence>
<dbReference type="InterPro" id="IPR002962">
    <property type="entry name" value="Peropsin"/>
</dbReference>
<dbReference type="GO" id="GO:0007601">
    <property type="term" value="P:visual perception"/>
    <property type="evidence" value="ECO:0007669"/>
    <property type="project" value="InterPro"/>
</dbReference>
<keyword evidence="15" id="KW-0325">Glycoprotein</keyword>
<evidence type="ECO:0000259" key="23">
    <source>
        <dbReference type="PROSITE" id="PS50262"/>
    </source>
</evidence>